<dbReference type="EMBL" id="BSYR01000019">
    <property type="protein sequence ID" value="GMI81524.1"/>
    <property type="molecule type" value="Genomic_DNA"/>
</dbReference>
<gene>
    <name evidence="1" type="ORF">HRI_001821700</name>
</gene>
<comment type="caution">
    <text evidence="1">The sequence shown here is derived from an EMBL/GenBank/DDBJ whole genome shotgun (WGS) entry which is preliminary data.</text>
</comment>
<reference evidence="1" key="1">
    <citation type="submission" date="2023-05" db="EMBL/GenBank/DDBJ databases">
        <title>Genome and transcriptome analyses reveal genes involved in the formation of fine ridges on petal epidermal cells in Hibiscus trionum.</title>
        <authorList>
            <person name="Koshimizu S."/>
            <person name="Masuda S."/>
            <person name="Ishii T."/>
            <person name="Shirasu K."/>
            <person name="Hoshino A."/>
            <person name="Arita M."/>
        </authorList>
    </citation>
    <scope>NUCLEOTIDE SEQUENCE</scope>
    <source>
        <strain evidence="1">Hamamatsu line</strain>
    </source>
</reference>
<sequence length="107" mass="12465">MLLKNSLRRQPVSFLVIEKMVLRGLFRLLIFQMMTRLRADPPFLVQLCQLPEASERSQLYLCCYSFLSQFLVQLYRTIGHRQKVKEASCTTLFGLISSGCIGYRKQV</sequence>
<organism evidence="1 2">
    <name type="scientific">Hibiscus trionum</name>
    <name type="common">Flower of an hour</name>
    <dbReference type="NCBI Taxonomy" id="183268"/>
    <lineage>
        <taxon>Eukaryota</taxon>
        <taxon>Viridiplantae</taxon>
        <taxon>Streptophyta</taxon>
        <taxon>Embryophyta</taxon>
        <taxon>Tracheophyta</taxon>
        <taxon>Spermatophyta</taxon>
        <taxon>Magnoliopsida</taxon>
        <taxon>eudicotyledons</taxon>
        <taxon>Gunneridae</taxon>
        <taxon>Pentapetalae</taxon>
        <taxon>rosids</taxon>
        <taxon>malvids</taxon>
        <taxon>Malvales</taxon>
        <taxon>Malvaceae</taxon>
        <taxon>Malvoideae</taxon>
        <taxon>Hibiscus</taxon>
    </lineage>
</organism>
<protein>
    <submittedName>
        <fullName evidence="1">Uncharacterized protein</fullName>
    </submittedName>
</protein>
<dbReference type="Proteomes" id="UP001165190">
    <property type="component" value="Unassembled WGS sequence"/>
</dbReference>
<proteinExistence type="predicted"/>
<name>A0A9W7HP64_HIBTR</name>
<evidence type="ECO:0000313" key="2">
    <source>
        <dbReference type="Proteomes" id="UP001165190"/>
    </source>
</evidence>
<keyword evidence="2" id="KW-1185">Reference proteome</keyword>
<evidence type="ECO:0000313" key="1">
    <source>
        <dbReference type="EMBL" id="GMI81524.1"/>
    </source>
</evidence>
<accession>A0A9W7HP64</accession>
<dbReference type="AlphaFoldDB" id="A0A9W7HP64"/>